<evidence type="ECO:0000313" key="13">
    <source>
        <dbReference type="Proteomes" id="UP000249464"/>
    </source>
</evidence>
<dbReference type="FunFam" id="1.20.5.110:FF:000004">
    <property type="entry name" value="Vesicle-associated membrane protein 7"/>
    <property type="match status" value="1"/>
</dbReference>
<dbReference type="PROSITE" id="PS00417">
    <property type="entry name" value="SYNAPTOBREVIN"/>
    <property type="match status" value="1"/>
</dbReference>
<comment type="subcellular location">
    <subcellularLocation>
        <location evidence="7">Endomembrane system</location>
        <topology evidence="7">Single-pass type IV membrane protein</topology>
    </subcellularLocation>
</comment>
<comment type="similarity">
    <text evidence="1">Belongs to the synaptobrevin family.</text>
</comment>
<dbReference type="GO" id="GO:0016192">
    <property type="term" value="P:vesicle-mediated transport"/>
    <property type="evidence" value="ECO:0007669"/>
    <property type="project" value="InterPro"/>
</dbReference>
<evidence type="ECO:0000256" key="5">
    <source>
        <dbReference type="ARBA" id="ARBA00022989"/>
    </source>
</evidence>
<keyword evidence="4" id="KW-0653">Protein transport</keyword>
<keyword evidence="6 9" id="KW-0472">Membrane</keyword>
<dbReference type="GO" id="GO:0005737">
    <property type="term" value="C:cytoplasm"/>
    <property type="evidence" value="ECO:0007669"/>
    <property type="project" value="UniProtKB-ARBA"/>
</dbReference>
<dbReference type="SUPFAM" id="SSF58038">
    <property type="entry name" value="SNARE fusion complex"/>
    <property type="match status" value="1"/>
</dbReference>
<feature type="domain" description="V-SNARE coiled-coil homology" evidence="11">
    <location>
        <begin position="55"/>
        <end position="115"/>
    </location>
</feature>
<dbReference type="EMBL" id="FQNC01000085">
    <property type="protein sequence ID" value="SGZ24467.1"/>
    <property type="molecule type" value="Genomic_DNA"/>
</dbReference>
<keyword evidence="13" id="KW-1185">Reference proteome</keyword>
<accession>A0A2X0MLF9</accession>
<evidence type="ECO:0000256" key="2">
    <source>
        <dbReference type="ARBA" id="ARBA00022448"/>
    </source>
</evidence>
<evidence type="ECO:0000256" key="7">
    <source>
        <dbReference type="ARBA" id="ARBA00046280"/>
    </source>
</evidence>
<dbReference type="PANTHER" id="PTHR45701">
    <property type="entry name" value="SYNAPTOBREVIN FAMILY MEMBER"/>
    <property type="match status" value="1"/>
</dbReference>
<feature type="chain" id="PRO_5016160603" evidence="10">
    <location>
        <begin position="27"/>
        <end position="143"/>
    </location>
</feature>
<dbReference type="CDD" id="cd15874">
    <property type="entry name" value="R-SNARE_Snc1"/>
    <property type="match status" value="1"/>
</dbReference>
<keyword evidence="3 9" id="KW-0812">Transmembrane</keyword>
<dbReference type="GO" id="GO:0016020">
    <property type="term" value="C:membrane"/>
    <property type="evidence" value="ECO:0007669"/>
    <property type="project" value="InterPro"/>
</dbReference>
<reference evidence="12 13" key="1">
    <citation type="submission" date="2016-11" db="EMBL/GenBank/DDBJ databases">
        <authorList>
            <person name="Jaros S."/>
            <person name="Januszkiewicz K."/>
            <person name="Wedrychowicz H."/>
        </authorList>
    </citation>
    <scope>NUCLEOTIDE SEQUENCE [LARGE SCALE GENOMIC DNA]</scope>
</reference>
<keyword evidence="5 9" id="KW-1133">Transmembrane helix</keyword>
<feature type="signal peptide" evidence="10">
    <location>
        <begin position="1"/>
        <end position="26"/>
    </location>
</feature>
<keyword evidence="2" id="KW-0813">Transport</keyword>
<dbReference type="Gene3D" id="1.20.5.110">
    <property type="match status" value="1"/>
</dbReference>
<dbReference type="GO" id="GO:0015031">
    <property type="term" value="P:protein transport"/>
    <property type="evidence" value="ECO:0007669"/>
    <property type="project" value="UniProtKB-KW"/>
</dbReference>
<dbReference type="AlphaFoldDB" id="A0A2X0MLF9"/>
<dbReference type="InterPro" id="IPR001388">
    <property type="entry name" value="Synaptobrevin-like"/>
</dbReference>
<evidence type="ECO:0000256" key="10">
    <source>
        <dbReference type="SAM" id="SignalP"/>
    </source>
</evidence>
<dbReference type="PROSITE" id="PS50892">
    <property type="entry name" value="V_SNARE"/>
    <property type="match status" value="1"/>
</dbReference>
<evidence type="ECO:0000256" key="9">
    <source>
        <dbReference type="SAM" id="Phobius"/>
    </source>
</evidence>
<dbReference type="InterPro" id="IPR016444">
    <property type="entry name" value="Synaptobrevin/VAMP"/>
</dbReference>
<proteinExistence type="inferred from homology"/>
<evidence type="ECO:0000259" key="11">
    <source>
        <dbReference type="PROSITE" id="PS50892"/>
    </source>
</evidence>
<dbReference type="Proteomes" id="UP000249464">
    <property type="component" value="Unassembled WGS sequence"/>
</dbReference>
<sequence length="143" mass="15568">MFPIMVISRRIVVLILACHWCNRSDPYDPYISISGAGGNSSHNPAGTPAASGSSKTAAIQAQIDDTVGIMRENITKVAERGERLDALQDKTDNLAQSAQGFRKGANRVRKQMWWKDMKMRLLIGVGIAVLVVVIVANSSKTSR</sequence>
<keyword evidence="10" id="KW-0732">Signal</keyword>
<dbReference type="GO" id="GO:0012505">
    <property type="term" value="C:endomembrane system"/>
    <property type="evidence" value="ECO:0007669"/>
    <property type="project" value="UniProtKB-SubCell"/>
</dbReference>
<organism evidence="12 13">
    <name type="scientific">Microbotryum silenes-dioicae</name>
    <dbReference type="NCBI Taxonomy" id="796604"/>
    <lineage>
        <taxon>Eukaryota</taxon>
        <taxon>Fungi</taxon>
        <taxon>Dikarya</taxon>
        <taxon>Basidiomycota</taxon>
        <taxon>Pucciniomycotina</taxon>
        <taxon>Microbotryomycetes</taxon>
        <taxon>Microbotryales</taxon>
        <taxon>Microbotryaceae</taxon>
        <taxon>Microbotryum</taxon>
    </lineage>
</organism>
<dbReference type="STRING" id="796604.A0A2X0MLF9"/>
<dbReference type="InterPro" id="IPR042855">
    <property type="entry name" value="V_SNARE_CC"/>
</dbReference>
<evidence type="ECO:0000256" key="4">
    <source>
        <dbReference type="ARBA" id="ARBA00022927"/>
    </source>
</evidence>
<gene>
    <name evidence="12" type="primary">BQ5605_C023g09726</name>
    <name evidence="12" type="ORF">BQ5605_C023G09726</name>
</gene>
<dbReference type="PRINTS" id="PR00219">
    <property type="entry name" value="SYNAPTOBREVN"/>
</dbReference>
<name>A0A2X0MLF9_9BASI</name>
<feature type="transmembrane region" description="Helical" evidence="9">
    <location>
        <begin position="119"/>
        <end position="138"/>
    </location>
</feature>
<evidence type="ECO:0000256" key="3">
    <source>
        <dbReference type="ARBA" id="ARBA00022692"/>
    </source>
</evidence>
<keyword evidence="8" id="KW-0175">Coiled coil</keyword>
<dbReference type="Pfam" id="PF00957">
    <property type="entry name" value="Synaptobrevin"/>
    <property type="match status" value="1"/>
</dbReference>
<evidence type="ECO:0000256" key="8">
    <source>
        <dbReference type="PROSITE-ProRule" id="PRU00290"/>
    </source>
</evidence>
<evidence type="ECO:0000256" key="1">
    <source>
        <dbReference type="ARBA" id="ARBA00008025"/>
    </source>
</evidence>
<evidence type="ECO:0000256" key="6">
    <source>
        <dbReference type="ARBA" id="ARBA00023136"/>
    </source>
</evidence>
<evidence type="ECO:0000313" key="12">
    <source>
        <dbReference type="EMBL" id="SGZ24467.1"/>
    </source>
</evidence>
<protein>
    <submittedName>
        <fullName evidence="12">BQ5605_C023g09726 protein</fullName>
    </submittedName>
</protein>